<keyword evidence="3" id="KW-1185">Reference proteome</keyword>
<protein>
    <submittedName>
        <fullName evidence="2">Uncharacterized protein</fullName>
    </submittedName>
</protein>
<dbReference type="InParanoid" id="A0A165E8Q9"/>
<sequence length="230" mass="25622">MSSQSATTSSLQFQLRLPALTRKHSRNLSDYGREIEEHDSAGKLRKVIVIADDPPHTVKHLLGSTGATSARGSAVSSDRKRKRERLSPFNYGKGALVRMPSWEAAMLQQKTPSAPPKKKRKAATQPPPPPLPHNTGNLLFNPRVRSAIAQREDAVNPPPFDRTRKLGLIEGGPITQRAAATGMNSTFERAYYRDAISRPPPLRVDNYVPHCSQRCKFSFYFFRCSQSVCL</sequence>
<dbReference type="EMBL" id="KV427624">
    <property type="protein sequence ID" value="KZT06480.1"/>
    <property type="molecule type" value="Genomic_DNA"/>
</dbReference>
<name>A0A165E8Q9_9APHY</name>
<feature type="compositionally biased region" description="Polar residues" evidence="1">
    <location>
        <begin position="65"/>
        <end position="76"/>
    </location>
</feature>
<proteinExistence type="predicted"/>
<evidence type="ECO:0000313" key="3">
    <source>
        <dbReference type="Proteomes" id="UP000076871"/>
    </source>
</evidence>
<organism evidence="2 3">
    <name type="scientific">Laetiporus sulphureus 93-53</name>
    <dbReference type="NCBI Taxonomy" id="1314785"/>
    <lineage>
        <taxon>Eukaryota</taxon>
        <taxon>Fungi</taxon>
        <taxon>Dikarya</taxon>
        <taxon>Basidiomycota</taxon>
        <taxon>Agaricomycotina</taxon>
        <taxon>Agaricomycetes</taxon>
        <taxon>Polyporales</taxon>
        <taxon>Laetiporus</taxon>
    </lineage>
</organism>
<gene>
    <name evidence="2" type="ORF">LAESUDRAFT_180383</name>
</gene>
<feature type="region of interest" description="Disordered" evidence="1">
    <location>
        <begin position="106"/>
        <end position="137"/>
    </location>
</feature>
<reference evidence="2 3" key="1">
    <citation type="journal article" date="2016" name="Mol. Biol. Evol.">
        <title>Comparative Genomics of Early-Diverging Mushroom-Forming Fungi Provides Insights into the Origins of Lignocellulose Decay Capabilities.</title>
        <authorList>
            <person name="Nagy L.G."/>
            <person name="Riley R."/>
            <person name="Tritt A."/>
            <person name="Adam C."/>
            <person name="Daum C."/>
            <person name="Floudas D."/>
            <person name="Sun H."/>
            <person name="Yadav J.S."/>
            <person name="Pangilinan J."/>
            <person name="Larsson K.H."/>
            <person name="Matsuura K."/>
            <person name="Barry K."/>
            <person name="Labutti K."/>
            <person name="Kuo R."/>
            <person name="Ohm R.A."/>
            <person name="Bhattacharya S.S."/>
            <person name="Shirouzu T."/>
            <person name="Yoshinaga Y."/>
            <person name="Martin F.M."/>
            <person name="Grigoriev I.V."/>
            <person name="Hibbett D.S."/>
        </authorList>
    </citation>
    <scope>NUCLEOTIDE SEQUENCE [LARGE SCALE GENOMIC DNA]</scope>
    <source>
        <strain evidence="2 3">93-53</strain>
    </source>
</reference>
<evidence type="ECO:0000313" key="2">
    <source>
        <dbReference type="EMBL" id="KZT06480.1"/>
    </source>
</evidence>
<dbReference type="RefSeq" id="XP_040764220.1">
    <property type="nucleotide sequence ID" value="XM_040901471.1"/>
</dbReference>
<dbReference type="GeneID" id="63818503"/>
<dbReference type="Proteomes" id="UP000076871">
    <property type="component" value="Unassembled WGS sequence"/>
</dbReference>
<evidence type="ECO:0000256" key="1">
    <source>
        <dbReference type="SAM" id="MobiDB-lite"/>
    </source>
</evidence>
<feature type="region of interest" description="Disordered" evidence="1">
    <location>
        <begin position="62"/>
        <end position="86"/>
    </location>
</feature>
<dbReference type="AlphaFoldDB" id="A0A165E8Q9"/>
<accession>A0A165E8Q9</accession>